<gene>
    <name evidence="2" type="ORF">N7452_006250</name>
</gene>
<dbReference type="PANTHER" id="PTHR47129">
    <property type="entry name" value="QUINONE OXIDOREDUCTASE 2"/>
    <property type="match status" value="1"/>
</dbReference>
<evidence type="ECO:0000313" key="2">
    <source>
        <dbReference type="EMBL" id="KAJ5339522.1"/>
    </source>
</evidence>
<protein>
    <recommendedName>
        <fullName evidence="1">NmrA-like domain-containing protein</fullName>
    </recommendedName>
</protein>
<dbReference type="InterPro" id="IPR008030">
    <property type="entry name" value="NmrA-like"/>
</dbReference>
<accession>A0A9W9QK89</accession>
<dbReference type="InterPro" id="IPR036291">
    <property type="entry name" value="NAD(P)-bd_dom_sf"/>
</dbReference>
<evidence type="ECO:0000313" key="3">
    <source>
        <dbReference type="Proteomes" id="UP001147695"/>
    </source>
</evidence>
<dbReference type="InterPro" id="IPR052718">
    <property type="entry name" value="NmrA-type_oxidoreductase"/>
</dbReference>
<sequence>MTLKYLVTGATGGLGAGVLSNLAATLPSGEYAAASSREENRKQFEDRGIAFRVVNYDDPLSMESSFQDVENLLFVSTNTFDVEKRRKQHQSVVDAANKMNVWYTSLAFGGYESNSKADVQQAHLMTEEMMRQTKLNYTSVREGLYVDAFPVFMGWYPSTSTVYLPSDGPVAFTLREELAEATARLMIRGGHDREIVLITAQQTITFSEIVDLINETTARQVQFKLVSPEEFVKLKAYDEGGKPEGFFKALVSWYDGISKGETSTIDPLMADLLGRDPVSPRDAIRKFLTEDRDYEWHQNYLKRG</sequence>
<dbReference type="Pfam" id="PF05368">
    <property type="entry name" value="NmrA"/>
    <property type="match status" value="1"/>
</dbReference>
<comment type="caution">
    <text evidence="2">The sequence shown here is derived from an EMBL/GenBank/DDBJ whole genome shotgun (WGS) entry which is preliminary data.</text>
</comment>
<dbReference type="PANTHER" id="PTHR47129:SF1">
    <property type="entry name" value="NMRA-LIKE DOMAIN-CONTAINING PROTEIN"/>
    <property type="match status" value="1"/>
</dbReference>
<organism evidence="2 3">
    <name type="scientific">Penicillium brevicompactum</name>
    <dbReference type="NCBI Taxonomy" id="5074"/>
    <lineage>
        <taxon>Eukaryota</taxon>
        <taxon>Fungi</taxon>
        <taxon>Dikarya</taxon>
        <taxon>Ascomycota</taxon>
        <taxon>Pezizomycotina</taxon>
        <taxon>Eurotiomycetes</taxon>
        <taxon>Eurotiomycetidae</taxon>
        <taxon>Eurotiales</taxon>
        <taxon>Aspergillaceae</taxon>
        <taxon>Penicillium</taxon>
    </lineage>
</organism>
<dbReference type="EMBL" id="JAPZBQ010000003">
    <property type="protein sequence ID" value="KAJ5339522.1"/>
    <property type="molecule type" value="Genomic_DNA"/>
</dbReference>
<reference evidence="2" key="1">
    <citation type="submission" date="2022-12" db="EMBL/GenBank/DDBJ databases">
        <authorList>
            <person name="Petersen C."/>
        </authorList>
    </citation>
    <scope>NUCLEOTIDE SEQUENCE</scope>
    <source>
        <strain evidence="2">IBT 35673</strain>
    </source>
</reference>
<reference evidence="2" key="2">
    <citation type="journal article" date="2023" name="IMA Fungus">
        <title>Comparative genomic study of the Penicillium genus elucidates a diverse pangenome and 15 lateral gene transfer events.</title>
        <authorList>
            <person name="Petersen C."/>
            <person name="Sorensen T."/>
            <person name="Nielsen M.R."/>
            <person name="Sondergaard T.E."/>
            <person name="Sorensen J.L."/>
            <person name="Fitzpatrick D.A."/>
            <person name="Frisvad J.C."/>
            <person name="Nielsen K.L."/>
        </authorList>
    </citation>
    <scope>NUCLEOTIDE SEQUENCE</scope>
    <source>
        <strain evidence="2">IBT 35673</strain>
    </source>
</reference>
<dbReference type="Gene3D" id="3.40.50.720">
    <property type="entry name" value="NAD(P)-binding Rossmann-like Domain"/>
    <property type="match status" value="1"/>
</dbReference>
<evidence type="ECO:0000259" key="1">
    <source>
        <dbReference type="Pfam" id="PF05368"/>
    </source>
</evidence>
<dbReference type="AlphaFoldDB" id="A0A9W9QK89"/>
<dbReference type="Gene3D" id="3.90.25.10">
    <property type="entry name" value="UDP-galactose 4-epimerase, domain 1"/>
    <property type="match status" value="1"/>
</dbReference>
<dbReference type="SUPFAM" id="SSF51735">
    <property type="entry name" value="NAD(P)-binding Rossmann-fold domains"/>
    <property type="match status" value="1"/>
</dbReference>
<proteinExistence type="predicted"/>
<feature type="domain" description="NmrA-like" evidence="1">
    <location>
        <begin position="5"/>
        <end position="238"/>
    </location>
</feature>
<name>A0A9W9QK89_PENBR</name>
<dbReference type="Proteomes" id="UP001147695">
    <property type="component" value="Unassembled WGS sequence"/>
</dbReference>